<keyword evidence="4" id="KW-0378">Hydrolase</keyword>
<keyword evidence="6" id="KW-0346">Stress response</keyword>
<keyword evidence="2" id="KW-0540">Nuclease</keyword>
<evidence type="ECO:0000256" key="6">
    <source>
        <dbReference type="ARBA" id="ARBA00023016"/>
    </source>
</evidence>
<sequence>MKVIKGSKILKDLHDDGWYIVHQKGSHRKLKHLTKKGSVTINGAPSTDFTGDLLKSIESQSGLVF</sequence>
<gene>
    <name evidence="7" type="ORF">EZS27_022166</name>
</gene>
<evidence type="ECO:0000256" key="3">
    <source>
        <dbReference type="ARBA" id="ARBA00022759"/>
    </source>
</evidence>
<dbReference type="GO" id="GO:0016787">
    <property type="term" value="F:hydrolase activity"/>
    <property type="evidence" value="ECO:0007669"/>
    <property type="project" value="UniProtKB-KW"/>
</dbReference>
<accession>A0A5J4R5K0</accession>
<dbReference type="GO" id="GO:0004519">
    <property type="term" value="F:endonuclease activity"/>
    <property type="evidence" value="ECO:0007669"/>
    <property type="project" value="UniProtKB-KW"/>
</dbReference>
<keyword evidence="5" id="KW-0694">RNA-binding</keyword>
<evidence type="ECO:0000256" key="5">
    <source>
        <dbReference type="ARBA" id="ARBA00022884"/>
    </source>
</evidence>
<evidence type="ECO:0000256" key="2">
    <source>
        <dbReference type="ARBA" id="ARBA00022722"/>
    </source>
</evidence>
<keyword evidence="3" id="KW-0255">Endonuclease</keyword>
<dbReference type="Pfam" id="PF07927">
    <property type="entry name" value="HicA_toxin"/>
    <property type="match status" value="1"/>
</dbReference>
<dbReference type="EMBL" id="SNRY01001721">
    <property type="protein sequence ID" value="KAA6328988.1"/>
    <property type="molecule type" value="Genomic_DNA"/>
</dbReference>
<evidence type="ECO:0000313" key="7">
    <source>
        <dbReference type="EMBL" id="KAA6328988.1"/>
    </source>
</evidence>
<name>A0A5J4R5K0_9ZZZZ</name>
<evidence type="ECO:0000256" key="1">
    <source>
        <dbReference type="ARBA" id="ARBA00022649"/>
    </source>
</evidence>
<protein>
    <recommendedName>
        <fullName evidence="8">Addiction module toxin, HicA family</fullName>
    </recommendedName>
</protein>
<dbReference type="AlphaFoldDB" id="A0A5J4R5K0"/>
<dbReference type="Gene3D" id="3.30.920.30">
    <property type="entry name" value="Hypothetical protein"/>
    <property type="match status" value="1"/>
</dbReference>
<proteinExistence type="predicted"/>
<dbReference type="SUPFAM" id="SSF54786">
    <property type="entry name" value="YcfA/nrd intein domain"/>
    <property type="match status" value="1"/>
</dbReference>
<dbReference type="GO" id="GO:0003729">
    <property type="term" value="F:mRNA binding"/>
    <property type="evidence" value="ECO:0007669"/>
    <property type="project" value="InterPro"/>
</dbReference>
<evidence type="ECO:0000256" key="4">
    <source>
        <dbReference type="ARBA" id="ARBA00022801"/>
    </source>
</evidence>
<keyword evidence="1" id="KW-1277">Toxin-antitoxin system</keyword>
<organism evidence="7">
    <name type="scientific">termite gut metagenome</name>
    <dbReference type="NCBI Taxonomy" id="433724"/>
    <lineage>
        <taxon>unclassified sequences</taxon>
        <taxon>metagenomes</taxon>
        <taxon>organismal metagenomes</taxon>
    </lineage>
</organism>
<comment type="caution">
    <text evidence="7">The sequence shown here is derived from an EMBL/GenBank/DDBJ whole genome shotgun (WGS) entry which is preliminary data.</text>
</comment>
<dbReference type="InterPro" id="IPR012933">
    <property type="entry name" value="HicA_mRNA_interferase"/>
</dbReference>
<evidence type="ECO:0008006" key="8">
    <source>
        <dbReference type="Google" id="ProtNLM"/>
    </source>
</evidence>
<dbReference type="InterPro" id="IPR038570">
    <property type="entry name" value="HicA_sf"/>
</dbReference>
<reference evidence="7" key="1">
    <citation type="submission" date="2019-03" db="EMBL/GenBank/DDBJ databases">
        <title>Single cell metagenomics reveals metabolic interactions within the superorganism composed of flagellate Streblomastix strix and complex community of Bacteroidetes bacteria on its surface.</title>
        <authorList>
            <person name="Treitli S.C."/>
            <person name="Kolisko M."/>
            <person name="Husnik F."/>
            <person name="Keeling P."/>
            <person name="Hampl V."/>
        </authorList>
    </citation>
    <scope>NUCLEOTIDE SEQUENCE</scope>
    <source>
        <strain evidence="7">STM</strain>
    </source>
</reference>